<comment type="similarity">
    <text evidence="7">Belongs to the ADAT1 family.</text>
</comment>
<dbReference type="GO" id="GO:0003723">
    <property type="term" value="F:RNA binding"/>
    <property type="evidence" value="ECO:0007669"/>
    <property type="project" value="InterPro"/>
</dbReference>
<evidence type="ECO:0000313" key="14">
    <source>
        <dbReference type="EMBL" id="ROT79006.1"/>
    </source>
</evidence>
<comment type="catalytic activity">
    <reaction evidence="11">
        <text>adenosine(37) in tRNA(Ala) + H2O + H(+) = inosine(37) in tRNA(Ala) + NH4(+)</text>
        <dbReference type="Rhea" id="RHEA:50968"/>
        <dbReference type="Rhea" id="RHEA-COMP:12855"/>
        <dbReference type="Rhea" id="RHEA-COMP:12856"/>
        <dbReference type="ChEBI" id="CHEBI:15377"/>
        <dbReference type="ChEBI" id="CHEBI:15378"/>
        <dbReference type="ChEBI" id="CHEBI:28938"/>
        <dbReference type="ChEBI" id="CHEBI:74411"/>
        <dbReference type="ChEBI" id="CHEBI:82852"/>
        <dbReference type="EC" id="3.5.4.34"/>
    </reaction>
</comment>
<keyword evidence="15" id="KW-1185">Reference proteome</keyword>
<evidence type="ECO:0000256" key="8">
    <source>
        <dbReference type="ARBA" id="ARBA00038940"/>
    </source>
</evidence>
<dbReference type="EC" id="3.5.4.34" evidence="8"/>
<reference evidence="14 15" key="2">
    <citation type="submission" date="2019-01" db="EMBL/GenBank/DDBJ databases">
        <title>The decoding of complex shrimp genome reveals the adaptation for benthos swimmer, frequently molting mechanism and breeding impact on genome.</title>
        <authorList>
            <person name="Sun Y."/>
            <person name="Gao Y."/>
            <person name="Yu Y."/>
        </authorList>
    </citation>
    <scope>NUCLEOTIDE SEQUENCE [LARGE SCALE GENOMIC DNA]</scope>
    <source>
        <tissue evidence="14">Muscle</tissue>
    </source>
</reference>
<sequence>MAQPPLFPTLTPRLVDPAWFQVDKPVDLAQELKDQEQVYQEQMLAIQQKGSDIVPIGKSATEQTGAKTVGGEQEDPRLPGADYHVTGALRTKPGRGDPTLSMSCSDKIFKWTVLGVQGALLMLFLKSPVYFETITIETVLPVCPQILAR</sequence>
<evidence type="ECO:0000256" key="5">
    <source>
        <dbReference type="ARBA" id="ARBA00037026"/>
    </source>
</evidence>
<keyword evidence="2" id="KW-0479">Metal-binding</keyword>
<dbReference type="EMBL" id="QCYY01001305">
    <property type="protein sequence ID" value="ROT79006.1"/>
    <property type="molecule type" value="Genomic_DNA"/>
</dbReference>
<evidence type="ECO:0000256" key="9">
    <source>
        <dbReference type="ARBA" id="ARBA00040502"/>
    </source>
</evidence>
<keyword evidence="3" id="KW-0378">Hydrolase</keyword>
<dbReference type="OrthoDB" id="416253at2759"/>
<evidence type="ECO:0000256" key="4">
    <source>
        <dbReference type="ARBA" id="ARBA00022833"/>
    </source>
</evidence>
<dbReference type="PANTHER" id="PTHR46516:SF1">
    <property type="entry name" value="TRNA-SPECIFIC ADENOSINE DEAMINASE 1"/>
    <property type="match status" value="1"/>
</dbReference>
<comment type="caution">
    <text evidence="14">The sequence shown here is derived from an EMBL/GenBank/DDBJ whole genome shotgun (WGS) entry which is preliminary data.</text>
</comment>
<dbReference type="AlphaFoldDB" id="A0A423TRC1"/>
<dbReference type="STRING" id="6689.A0A423TRC1"/>
<dbReference type="GO" id="GO:0046872">
    <property type="term" value="F:metal ion binding"/>
    <property type="evidence" value="ECO:0007669"/>
    <property type="project" value="UniProtKB-KW"/>
</dbReference>
<comment type="function">
    <text evidence="6">Specifically deaminates adenosine-37 to inosine in tRNA-Ala.</text>
</comment>
<comment type="cofactor">
    <cofactor evidence="5">
        <name>1D-myo-inositol hexakisphosphate</name>
        <dbReference type="ChEBI" id="CHEBI:58130"/>
    </cofactor>
</comment>
<evidence type="ECO:0000256" key="1">
    <source>
        <dbReference type="ARBA" id="ARBA00022694"/>
    </source>
</evidence>
<organism evidence="14 15">
    <name type="scientific">Penaeus vannamei</name>
    <name type="common">Whiteleg shrimp</name>
    <name type="synonym">Litopenaeus vannamei</name>
    <dbReference type="NCBI Taxonomy" id="6689"/>
    <lineage>
        <taxon>Eukaryota</taxon>
        <taxon>Metazoa</taxon>
        <taxon>Ecdysozoa</taxon>
        <taxon>Arthropoda</taxon>
        <taxon>Crustacea</taxon>
        <taxon>Multicrustacea</taxon>
        <taxon>Malacostraca</taxon>
        <taxon>Eumalacostraca</taxon>
        <taxon>Eucarida</taxon>
        <taxon>Decapoda</taxon>
        <taxon>Dendrobranchiata</taxon>
        <taxon>Penaeoidea</taxon>
        <taxon>Penaeidae</taxon>
        <taxon>Penaeus</taxon>
    </lineage>
</organism>
<reference evidence="14 15" key="1">
    <citation type="submission" date="2018-04" db="EMBL/GenBank/DDBJ databases">
        <authorList>
            <person name="Zhang X."/>
            <person name="Yuan J."/>
            <person name="Li F."/>
            <person name="Xiang J."/>
        </authorList>
    </citation>
    <scope>NUCLEOTIDE SEQUENCE [LARGE SCALE GENOMIC DNA]</scope>
    <source>
        <tissue evidence="14">Muscle</tissue>
    </source>
</reference>
<dbReference type="PROSITE" id="PS50141">
    <property type="entry name" value="A_DEAMIN_EDITASE"/>
    <property type="match status" value="1"/>
</dbReference>
<keyword evidence="1" id="KW-0819">tRNA processing</keyword>
<dbReference type="Pfam" id="PF02137">
    <property type="entry name" value="A_deamin"/>
    <property type="match status" value="1"/>
</dbReference>
<protein>
    <recommendedName>
        <fullName evidence="9">tRNA-specific adenosine deaminase 1</fullName>
        <ecNumber evidence="8">3.5.4.34</ecNumber>
    </recommendedName>
    <alternativeName>
        <fullName evidence="10">tRNA-specific adenosine-37 deaminase</fullName>
    </alternativeName>
</protein>
<dbReference type="GO" id="GO:0090266">
    <property type="term" value="P:regulation of mitotic cell cycle spindle assembly checkpoint"/>
    <property type="evidence" value="ECO:0007669"/>
    <property type="project" value="InterPro"/>
</dbReference>
<feature type="domain" description="A to I editase" evidence="13">
    <location>
        <begin position="96"/>
        <end position="136"/>
    </location>
</feature>
<accession>A0A423TRC1</accession>
<dbReference type="InterPro" id="IPR002466">
    <property type="entry name" value="A_deamin"/>
</dbReference>
<keyword evidence="4" id="KW-0862">Zinc</keyword>
<dbReference type="GO" id="GO:0005680">
    <property type="term" value="C:anaphase-promoting complex"/>
    <property type="evidence" value="ECO:0007669"/>
    <property type="project" value="InterPro"/>
</dbReference>
<dbReference type="Proteomes" id="UP000283509">
    <property type="component" value="Unassembled WGS sequence"/>
</dbReference>
<evidence type="ECO:0000313" key="15">
    <source>
        <dbReference type="Proteomes" id="UP000283509"/>
    </source>
</evidence>
<gene>
    <name evidence="14" type="ORF">C7M84_002285</name>
</gene>
<dbReference type="GO" id="GO:0043829">
    <property type="term" value="F:tRNA-specific adenosine-37 deaminase activity"/>
    <property type="evidence" value="ECO:0007669"/>
    <property type="project" value="UniProtKB-EC"/>
</dbReference>
<evidence type="ECO:0000256" key="7">
    <source>
        <dbReference type="ARBA" id="ARBA00038326"/>
    </source>
</evidence>
<feature type="region of interest" description="Disordered" evidence="12">
    <location>
        <begin position="58"/>
        <end position="97"/>
    </location>
</feature>
<evidence type="ECO:0000256" key="6">
    <source>
        <dbReference type="ARBA" id="ARBA00037784"/>
    </source>
</evidence>
<dbReference type="GO" id="GO:0008033">
    <property type="term" value="P:tRNA processing"/>
    <property type="evidence" value="ECO:0007669"/>
    <property type="project" value="UniProtKB-KW"/>
</dbReference>
<evidence type="ECO:0000256" key="10">
    <source>
        <dbReference type="ARBA" id="ARBA00041760"/>
    </source>
</evidence>
<name>A0A423TRC1_PENVA</name>
<evidence type="ECO:0000256" key="3">
    <source>
        <dbReference type="ARBA" id="ARBA00022801"/>
    </source>
</evidence>
<dbReference type="PANTHER" id="PTHR46516">
    <property type="entry name" value="TRNA-SPECIFIC ADENOSINE DEAMINASE 1"/>
    <property type="match status" value="1"/>
</dbReference>
<evidence type="ECO:0000256" key="2">
    <source>
        <dbReference type="ARBA" id="ARBA00022723"/>
    </source>
</evidence>
<evidence type="ECO:0000256" key="11">
    <source>
        <dbReference type="ARBA" id="ARBA00047635"/>
    </source>
</evidence>
<proteinExistence type="inferred from homology"/>
<evidence type="ECO:0000259" key="13">
    <source>
        <dbReference type="PROSITE" id="PS50141"/>
    </source>
</evidence>
<evidence type="ECO:0000256" key="12">
    <source>
        <dbReference type="SAM" id="MobiDB-lite"/>
    </source>
</evidence>